<dbReference type="AlphaFoldDB" id="A0AAD6U0N7"/>
<dbReference type="InterPro" id="IPR002401">
    <property type="entry name" value="Cyt_P450_E_grp-I"/>
</dbReference>
<evidence type="ECO:0000313" key="12">
    <source>
        <dbReference type="Proteomes" id="UP001222325"/>
    </source>
</evidence>
<evidence type="ECO:0000256" key="9">
    <source>
        <dbReference type="PIRSR" id="PIRSR602401-1"/>
    </source>
</evidence>
<proteinExistence type="inferred from homology"/>
<keyword evidence="12" id="KW-1185">Reference proteome</keyword>
<comment type="pathway">
    <text evidence="2">Secondary metabolite biosynthesis.</text>
</comment>
<dbReference type="GO" id="GO:0004497">
    <property type="term" value="F:monooxygenase activity"/>
    <property type="evidence" value="ECO:0007669"/>
    <property type="project" value="UniProtKB-KW"/>
</dbReference>
<dbReference type="InterPro" id="IPR001128">
    <property type="entry name" value="Cyt_P450"/>
</dbReference>
<dbReference type="EMBL" id="JARJCN010000036">
    <property type="protein sequence ID" value="KAJ7084810.1"/>
    <property type="molecule type" value="Genomic_DNA"/>
</dbReference>
<dbReference type="GO" id="GO:0016705">
    <property type="term" value="F:oxidoreductase activity, acting on paired donors, with incorporation or reduction of molecular oxygen"/>
    <property type="evidence" value="ECO:0007669"/>
    <property type="project" value="InterPro"/>
</dbReference>
<comment type="caution">
    <text evidence="11">The sequence shown here is derived from an EMBL/GenBank/DDBJ whole genome shotgun (WGS) entry which is preliminary data.</text>
</comment>
<feature type="binding site" description="axial binding residue" evidence="9">
    <location>
        <position position="417"/>
    </location>
    <ligand>
        <name>heme</name>
        <dbReference type="ChEBI" id="CHEBI:30413"/>
    </ligand>
    <ligandPart>
        <name>Fe</name>
        <dbReference type="ChEBI" id="CHEBI:18248"/>
    </ligandPart>
</feature>
<dbReference type="Gene3D" id="1.10.630.10">
    <property type="entry name" value="Cytochrome P450"/>
    <property type="match status" value="1"/>
</dbReference>
<evidence type="ECO:0000256" key="3">
    <source>
        <dbReference type="ARBA" id="ARBA00010617"/>
    </source>
</evidence>
<dbReference type="PRINTS" id="PR00385">
    <property type="entry name" value="P450"/>
</dbReference>
<dbReference type="PROSITE" id="PS00086">
    <property type="entry name" value="CYTOCHROME_P450"/>
    <property type="match status" value="1"/>
</dbReference>
<evidence type="ECO:0000256" key="1">
    <source>
        <dbReference type="ARBA" id="ARBA00001971"/>
    </source>
</evidence>
<dbReference type="PANTHER" id="PTHR46300:SF7">
    <property type="entry name" value="P450, PUTATIVE (EUROFUNG)-RELATED"/>
    <property type="match status" value="1"/>
</dbReference>
<name>A0AAD6U0N7_9AGAR</name>
<keyword evidence="8 10" id="KW-0503">Monooxygenase</keyword>
<evidence type="ECO:0000256" key="8">
    <source>
        <dbReference type="ARBA" id="ARBA00023033"/>
    </source>
</evidence>
<dbReference type="Pfam" id="PF00067">
    <property type="entry name" value="p450"/>
    <property type="match status" value="1"/>
</dbReference>
<evidence type="ECO:0000256" key="7">
    <source>
        <dbReference type="ARBA" id="ARBA00023004"/>
    </source>
</evidence>
<dbReference type="SUPFAM" id="SSF48264">
    <property type="entry name" value="Cytochrome P450"/>
    <property type="match status" value="1"/>
</dbReference>
<evidence type="ECO:0000256" key="2">
    <source>
        <dbReference type="ARBA" id="ARBA00005179"/>
    </source>
</evidence>
<dbReference type="Proteomes" id="UP001222325">
    <property type="component" value="Unassembled WGS sequence"/>
</dbReference>
<comment type="similarity">
    <text evidence="3 10">Belongs to the cytochrome P450 family.</text>
</comment>
<evidence type="ECO:0000256" key="4">
    <source>
        <dbReference type="ARBA" id="ARBA00022617"/>
    </source>
</evidence>
<evidence type="ECO:0000256" key="10">
    <source>
        <dbReference type="RuleBase" id="RU000461"/>
    </source>
</evidence>
<dbReference type="InterPro" id="IPR017972">
    <property type="entry name" value="Cyt_P450_CS"/>
</dbReference>
<dbReference type="CDD" id="cd11065">
    <property type="entry name" value="CYP64-like"/>
    <property type="match status" value="1"/>
</dbReference>
<keyword evidence="4 9" id="KW-0349">Heme</keyword>
<dbReference type="PANTHER" id="PTHR46300">
    <property type="entry name" value="P450, PUTATIVE (EUROFUNG)-RELATED-RELATED"/>
    <property type="match status" value="1"/>
</dbReference>
<dbReference type="GO" id="GO:0020037">
    <property type="term" value="F:heme binding"/>
    <property type="evidence" value="ECO:0007669"/>
    <property type="project" value="InterPro"/>
</dbReference>
<dbReference type="GO" id="GO:0005506">
    <property type="term" value="F:iron ion binding"/>
    <property type="evidence" value="ECO:0007669"/>
    <property type="project" value="InterPro"/>
</dbReference>
<evidence type="ECO:0000256" key="5">
    <source>
        <dbReference type="ARBA" id="ARBA00022723"/>
    </source>
</evidence>
<evidence type="ECO:0000313" key="11">
    <source>
        <dbReference type="EMBL" id="KAJ7084810.1"/>
    </source>
</evidence>
<dbReference type="InterPro" id="IPR036396">
    <property type="entry name" value="Cyt_P450_sf"/>
</dbReference>
<dbReference type="PRINTS" id="PR00463">
    <property type="entry name" value="EP450I"/>
</dbReference>
<reference evidence="11" key="1">
    <citation type="submission" date="2023-03" db="EMBL/GenBank/DDBJ databases">
        <title>Massive genome expansion in bonnet fungi (Mycena s.s.) driven by repeated elements and novel gene families across ecological guilds.</title>
        <authorList>
            <consortium name="Lawrence Berkeley National Laboratory"/>
            <person name="Harder C.B."/>
            <person name="Miyauchi S."/>
            <person name="Viragh M."/>
            <person name="Kuo A."/>
            <person name="Thoen E."/>
            <person name="Andreopoulos B."/>
            <person name="Lu D."/>
            <person name="Skrede I."/>
            <person name="Drula E."/>
            <person name="Henrissat B."/>
            <person name="Morin E."/>
            <person name="Kohler A."/>
            <person name="Barry K."/>
            <person name="LaButti K."/>
            <person name="Morin E."/>
            <person name="Salamov A."/>
            <person name="Lipzen A."/>
            <person name="Mereny Z."/>
            <person name="Hegedus B."/>
            <person name="Baldrian P."/>
            <person name="Stursova M."/>
            <person name="Weitz H."/>
            <person name="Taylor A."/>
            <person name="Grigoriev I.V."/>
            <person name="Nagy L.G."/>
            <person name="Martin F."/>
            <person name="Kauserud H."/>
        </authorList>
    </citation>
    <scope>NUCLEOTIDE SEQUENCE</scope>
    <source>
        <strain evidence="11">CBHHK173m</strain>
    </source>
</reference>
<keyword evidence="7 9" id="KW-0408">Iron</keyword>
<keyword evidence="6 10" id="KW-0560">Oxidoreductase</keyword>
<comment type="cofactor">
    <cofactor evidence="1 9">
        <name>heme</name>
        <dbReference type="ChEBI" id="CHEBI:30413"/>
    </cofactor>
</comment>
<keyword evidence="5 9" id="KW-0479">Metal-binding</keyword>
<accession>A0AAD6U0N7</accession>
<sequence>MNSRWKKSVLPLPPGPQGLPWIGNTFQMPQKKQWVHLNNWANLYGDIYHLRVFSTQYIVLSSAKAASDLLHTRSSIYSDRPTFVMGGELVGRDVSVVFSHYGERLRTYRKLLHAYLNPNSSHSHVKDQIEAVDHFLLGILENPEETMPRIRAMTGSIVLRIAYGHIVKGGRDYFVDLAEELSQMTGEAIQPGRWLVDSFPILRHVPSWFPGAGFKHWAAEKRKRSDEIIFSPLKLVQQQMANGTALPSFVSDLLSSTSHSLGPNAQHIIACVASSFYAAGTDTTASTLETFFLMMILHPEIQRKAQAEIEAVVGPDRLPDLDDRPLLPYIDCLIKEVYRYHPAAPVILHRVMKDDEYAGYFIPAGCSIYVNIWAICHDEENYTDSDRFWPERFMPDGSRELPPDPREFVFGYGRRSCPGKHLGDATVFLCVARTLAAVNIVPALSAMGTLNTPEIRYTSAPVSHPEHFTCKVTRRSQHL</sequence>
<dbReference type="InterPro" id="IPR050364">
    <property type="entry name" value="Cytochrome_P450_fung"/>
</dbReference>
<evidence type="ECO:0000256" key="6">
    <source>
        <dbReference type="ARBA" id="ARBA00023002"/>
    </source>
</evidence>
<protein>
    <submittedName>
        <fullName evidence="11">Cytochrome P450</fullName>
    </submittedName>
</protein>
<gene>
    <name evidence="11" type="ORF">B0H15DRAFT_847681</name>
</gene>
<organism evidence="11 12">
    <name type="scientific">Mycena belliarum</name>
    <dbReference type="NCBI Taxonomy" id="1033014"/>
    <lineage>
        <taxon>Eukaryota</taxon>
        <taxon>Fungi</taxon>
        <taxon>Dikarya</taxon>
        <taxon>Basidiomycota</taxon>
        <taxon>Agaricomycotina</taxon>
        <taxon>Agaricomycetes</taxon>
        <taxon>Agaricomycetidae</taxon>
        <taxon>Agaricales</taxon>
        <taxon>Marasmiineae</taxon>
        <taxon>Mycenaceae</taxon>
        <taxon>Mycena</taxon>
    </lineage>
</organism>